<proteinExistence type="inferred from homology"/>
<dbReference type="PANTHER" id="PTHR32322:SF2">
    <property type="entry name" value="EAMA DOMAIN-CONTAINING PROTEIN"/>
    <property type="match status" value="1"/>
</dbReference>
<dbReference type="Pfam" id="PF00892">
    <property type="entry name" value="EamA"/>
    <property type="match status" value="2"/>
</dbReference>
<feature type="transmembrane region" description="Helical" evidence="7">
    <location>
        <begin position="270"/>
        <end position="288"/>
    </location>
</feature>
<dbReference type="EMBL" id="QETF01000006">
    <property type="protein sequence ID" value="PWG17152.1"/>
    <property type="molecule type" value="Genomic_DNA"/>
</dbReference>
<protein>
    <submittedName>
        <fullName evidence="9">EamA family transporter</fullName>
    </submittedName>
</protein>
<dbReference type="Proteomes" id="UP000245293">
    <property type="component" value="Unassembled WGS sequence"/>
</dbReference>
<feature type="domain" description="EamA" evidence="8">
    <location>
        <begin position="154"/>
        <end position="288"/>
    </location>
</feature>
<organism evidence="9 10">
    <name type="scientific">Salibaculum griseiflavum</name>
    <dbReference type="NCBI Taxonomy" id="1914409"/>
    <lineage>
        <taxon>Bacteria</taxon>
        <taxon>Pseudomonadati</taxon>
        <taxon>Pseudomonadota</taxon>
        <taxon>Alphaproteobacteria</taxon>
        <taxon>Rhodobacterales</taxon>
        <taxon>Roseobacteraceae</taxon>
        <taxon>Salibaculum</taxon>
    </lineage>
</organism>
<feature type="transmembrane region" description="Helical" evidence="7">
    <location>
        <begin position="245"/>
        <end position="264"/>
    </location>
</feature>
<dbReference type="GO" id="GO:0016020">
    <property type="term" value="C:membrane"/>
    <property type="evidence" value="ECO:0007669"/>
    <property type="project" value="UniProtKB-SubCell"/>
</dbReference>
<dbReference type="InterPro" id="IPR000620">
    <property type="entry name" value="EamA_dom"/>
</dbReference>
<evidence type="ECO:0000256" key="3">
    <source>
        <dbReference type="ARBA" id="ARBA00022692"/>
    </source>
</evidence>
<keyword evidence="4 7" id="KW-1133">Transmembrane helix</keyword>
<dbReference type="SUPFAM" id="SSF103481">
    <property type="entry name" value="Multidrug resistance efflux transporter EmrE"/>
    <property type="match status" value="2"/>
</dbReference>
<feature type="transmembrane region" description="Helical" evidence="7">
    <location>
        <begin position="150"/>
        <end position="167"/>
    </location>
</feature>
<name>A0A2V1P7F0_9RHOB</name>
<evidence type="ECO:0000256" key="1">
    <source>
        <dbReference type="ARBA" id="ARBA00004141"/>
    </source>
</evidence>
<dbReference type="RefSeq" id="WP_109388069.1">
    <property type="nucleotide sequence ID" value="NZ_QETF01000006.1"/>
</dbReference>
<accession>A0A2V1P7F0</accession>
<comment type="similarity">
    <text evidence="2">Belongs to the EamA transporter family.</text>
</comment>
<evidence type="ECO:0000256" key="4">
    <source>
        <dbReference type="ARBA" id="ARBA00022989"/>
    </source>
</evidence>
<feature type="transmembrane region" description="Helical" evidence="7">
    <location>
        <begin position="126"/>
        <end position="144"/>
    </location>
</feature>
<feature type="transmembrane region" description="Helical" evidence="7">
    <location>
        <begin position="68"/>
        <end position="90"/>
    </location>
</feature>
<sequence>MISRFGLSLALVVMGAGWGLTQPLTKIAVSSGYGHFGLIFWQMALGALLTGGLLAARGTLPRLTRERLPIVILVAALGTLLPNTTSYQAAFHLPSGVMSIIIATVPMFAFPVALMLGIDRFSMRRLAGLAIGLAGVALIALPRGSLPDPAMLAWIPVALVAPLCYALEGNAVNRMGTAGLSAVGLLCLASILGAAVALPLALASGHWIAPAGLLTREGQALIASGVVHVAVYAGYIWLVGRAGAVFAGQVAYLVTGFGVIWAMVLLGESYSGWVWAALAAMLLGLTLVRPRQVEKPVDALPPSDDTGPAAGAGQT</sequence>
<evidence type="ECO:0000313" key="9">
    <source>
        <dbReference type="EMBL" id="PWG17152.1"/>
    </source>
</evidence>
<dbReference type="PANTHER" id="PTHR32322">
    <property type="entry name" value="INNER MEMBRANE TRANSPORTER"/>
    <property type="match status" value="1"/>
</dbReference>
<feature type="domain" description="EamA" evidence="8">
    <location>
        <begin position="9"/>
        <end position="140"/>
    </location>
</feature>
<evidence type="ECO:0000256" key="2">
    <source>
        <dbReference type="ARBA" id="ARBA00007362"/>
    </source>
</evidence>
<evidence type="ECO:0000256" key="6">
    <source>
        <dbReference type="SAM" id="MobiDB-lite"/>
    </source>
</evidence>
<feature type="transmembrane region" description="Helical" evidence="7">
    <location>
        <begin position="37"/>
        <end position="56"/>
    </location>
</feature>
<keyword evidence="5 7" id="KW-0472">Membrane</keyword>
<evidence type="ECO:0000256" key="5">
    <source>
        <dbReference type="ARBA" id="ARBA00023136"/>
    </source>
</evidence>
<evidence type="ECO:0000259" key="8">
    <source>
        <dbReference type="Pfam" id="PF00892"/>
    </source>
</evidence>
<keyword evidence="3 7" id="KW-0812">Transmembrane</keyword>
<dbReference type="InterPro" id="IPR050638">
    <property type="entry name" value="AA-Vitamin_Transporters"/>
</dbReference>
<comment type="subcellular location">
    <subcellularLocation>
        <location evidence="1">Membrane</location>
        <topology evidence="1">Multi-pass membrane protein</topology>
    </subcellularLocation>
</comment>
<evidence type="ECO:0000313" key="10">
    <source>
        <dbReference type="Proteomes" id="UP000245293"/>
    </source>
</evidence>
<dbReference type="OrthoDB" id="8688375at2"/>
<feature type="transmembrane region" description="Helical" evidence="7">
    <location>
        <begin position="220"/>
        <end position="238"/>
    </location>
</feature>
<dbReference type="AlphaFoldDB" id="A0A2V1P7F0"/>
<reference evidence="10" key="1">
    <citation type="submission" date="2018-05" db="EMBL/GenBank/DDBJ databases">
        <authorList>
            <person name="Du Z."/>
            <person name="Wang X."/>
        </authorList>
    </citation>
    <scope>NUCLEOTIDE SEQUENCE [LARGE SCALE GENOMIC DNA]</scope>
    <source>
        <strain evidence="10">WDS4C29</strain>
    </source>
</reference>
<feature type="transmembrane region" description="Helical" evidence="7">
    <location>
        <begin position="96"/>
        <end position="114"/>
    </location>
</feature>
<dbReference type="InterPro" id="IPR037185">
    <property type="entry name" value="EmrE-like"/>
</dbReference>
<gene>
    <name evidence="9" type="ORF">DFK10_07085</name>
</gene>
<feature type="transmembrane region" description="Helical" evidence="7">
    <location>
        <begin position="179"/>
        <end position="200"/>
    </location>
</feature>
<comment type="caution">
    <text evidence="9">The sequence shown here is derived from an EMBL/GenBank/DDBJ whole genome shotgun (WGS) entry which is preliminary data.</text>
</comment>
<keyword evidence="10" id="KW-1185">Reference proteome</keyword>
<feature type="region of interest" description="Disordered" evidence="6">
    <location>
        <begin position="296"/>
        <end position="315"/>
    </location>
</feature>
<evidence type="ECO:0000256" key="7">
    <source>
        <dbReference type="SAM" id="Phobius"/>
    </source>
</evidence>